<feature type="domain" description="Integrase zinc-binding" evidence="1">
    <location>
        <begin position="50"/>
        <end position="106"/>
    </location>
</feature>
<protein>
    <submittedName>
        <fullName evidence="2">Integrase zinc binding domain</fullName>
    </submittedName>
</protein>
<dbReference type="InterPro" id="IPR041588">
    <property type="entry name" value="Integrase_H2C2"/>
</dbReference>
<dbReference type="Gene3D" id="1.10.340.70">
    <property type="match status" value="1"/>
</dbReference>
<evidence type="ECO:0000259" key="1">
    <source>
        <dbReference type="Pfam" id="PF17921"/>
    </source>
</evidence>
<gene>
    <name evidence="2" type="ORF">GN244_ATG03398</name>
</gene>
<dbReference type="PANTHER" id="PTHR37984">
    <property type="entry name" value="PROTEIN CBG26694"/>
    <property type="match status" value="1"/>
</dbReference>
<evidence type="ECO:0000313" key="3">
    <source>
        <dbReference type="Proteomes" id="UP000602510"/>
    </source>
</evidence>
<accession>A0A833TIZ9</accession>
<evidence type="ECO:0000313" key="2">
    <source>
        <dbReference type="EMBL" id="KAF4044309.1"/>
    </source>
</evidence>
<dbReference type="AlphaFoldDB" id="A0A833TIZ9"/>
<dbReference type="PANTHER" id="PTHR37984:SF5">
    <property type="entry name" value="PROTEIN NYNRIN-LIKE"/>
    <property type="match status" value="1"/>
</dbReference>
<dbReference type="Pfam" id="PF17921">
    <property type="entry name" value="Integrase_H2C2"/>
    <property type="match status" value="1"/>
</dbReference>
<name>A0A833TIZ9_PHYIN</name>
<proteinExistence type="predicted"/>
<reference evidence="2" key="1">
    <citation type="submission" date="2020-04" db="EMBL/GenBank/DDBJ databases">
        <title>Hybrid Assembly of Korean Phytophthora infestans isolates.</title>
        <authorList>
            <person name="Prokchorchik M."/>
            <person name="Lee Y."/>
            <person name="Seo J."/>
            <person name="Cho J.-H."/>
            <person name="Park Y.-E."/>
            <person name="Jang D.-C."/>
            <person name="Im J.-S."/>
            <person name="Choi J.-G."/>
            <person name="Park H.-J."/>
            <person name="Lee G.-B."/>
            <person name="Lee Y.-G."/>
            <person name="Hong S.-Y."/>
            <person name="Cho K."/>
            <person name="Sohn K.H."/>
        </authorList>
    </citation>
    <scope>NUCLEOTIDE SEQUENCE</scope>
    <source>
        <strain evidence="2">KR_1_A1</strain>
    </source>
</reference>
<dbReference type="Proteomes" id="UP000602510">
    <property type="component" value="Unassembled WGS sequence"/>
</dbReference>
<organism evidence="2 3">
    <name type="scientific">Phytophthora infestans</name>
    <name type="common">Potato late blight agent</name>
    <name type="synonym">Botrytis infestans</name>
    <dbReference type="NCBI Taxonomy" id="4787"/>
    <lineage>
        <taxon>Eukaryota</taxon>
        <taxon>Sar</taxon>
        <taxon>Stramenopiles</taxon>
        <taxon>Oomycota</taxon>
        <taxon>Peronosporomycetes</taxon>
        <taxon>Peronosporales</taxon>
        <taxon>Peronosporaceae</taxon>
        <taxon>Phytophthora</taxon>
    </lineage>
</organism>
<dbReference type="EMBL" id="WSZM01000073">
    <property type="protein sequence ID" value="KAF4044309.1"/>
    <property type="molecule type" value="Genomic_DNA"/>
</dbReference>
<comment type="caution">
    <text evidence="2">The sequence shown here is derived from an EMBL/GenBank/DDBJ whole genome shotgun (WGS) entry which is preliminary data.</text>
</comment>
<keyword evidence="3" id="KW-1185">Reference proteome</keyword>
<sequence length="148" mass="17040">MDTDDDNLFSFDMHTVAQEQENDSNLENDCKCELGGVQLWVDRHSKKVLVPESLRNKLLTTYHEWLIHPGASTMKATINQVFTWAKLDRDVTKFVEACLPCSKAKHPTVRYGKLPVKKAIAWPWYEIAVDFIGPYGKQKFRALTIIDK</sequence>
<dbReference type="InterPro" id="IPR050951">
    <property type="entry name" value="Retrovirus_Pol_polyprotein"/>
</dbReference>